<evidence type="ECO:0000256" key="2">
    <source>
        <dbReference type="ARBA" id="ARBA00022475"/>
    </source>
</evidence>
<accession>A0A4D7CSL5</accession>
<evidence type="ECO:0000313" key="8">
    <source>
        <dbReference type="EMBL" id="QCI85682.1"/>
    </source>
</evidence>
<dbReference type="InterPro" id="IPR004477">
    <property type="entry name" value="ComEC_N"/>
</dbReference>
<proteinExistence type="predicted"/>
<dbReference type="Gene3D" id="3.60.15.10">
    <property type="entry name" value="Ribonuclease Z/Hydroxyacylglutathione hydrolase-like"/>
    <property type="match status" value="1"/>
</dbReference>
<dbReference type="CDD" id="cd07731">
    <property type="entry name" value="ComA-like_MBL-fold"/>
    <property type="match status" value="1"/>
</dbReference>
<feature type="transmembrane region" description="Helical" evidence="6">
    <location>
        <begin position="55"/>
        <end position="73"/>
    </location>
</feature>
<sequence>MTSMRYSCWHKQILKCIKSNLIRIFLLNYNLEMKKSADELLKERYYAYFRQTHTLRQYVVFPVMTLVVSFGMWRERSWLMVSLFLIVITRVMMTRQKQVIVSCLVSVIVSACFFMAFARTPRPAPSAERTFTTVIQPQTIVIKGDYFQFTGVTPGQSGKSRYRYKLTSEAEKNVYQQLARQASVKVTGKFSLPKTARNLNGFDNRRYLSEQGIDYLVDVKSLEIFGVKASFSPLVKLREWKSWLLHYVNRTFGYYTRLYVKSLLLGDKGEEFANERESFEKLGILYLFSISGMHVTFFASLWHKLLRRTPLALEWIEWLEYGYLFALYFLFGEGIAVLRALLAYVLLTRNRRYRLGFSSLDTWALSLLGCFLLKSEAIFSIGSCYSFFLTFCLIYLRPSLARYASGWRYNFLISVGLSLLAFPLNSYFFYENRLLAFVFSFVLLPLICRVLLPLICFSLVTPFLAQLVEMLFKGCHFLFVLLGELPIAHVITGKIPLIGLMAMLVLLGWSLIKLESSWRQSLIGVCLMASLTCSYKYLNYQGLVAFVDVGQGDCLVIQEPFHGTVTIVDVGGRMLYEKEAWQQSLNVPGVTYTLLPFLKSLGITRVDALACTHADADHVGDLVAVLDSVTVERLVFPTGLEQNESFARKIQPYAKQIAFQQVLAGTKFKLGDLVFDVLSPTKVEDDGGNNDSLVLSTQIGQANFLLTGDMEEAGELSLLKRYPNLSIDVLKVGHHGSKTSTTDAFIAQIQPKLAIISCGENNRFGHPRPEVLETLAKYQVNVCRTDLKGMIYFEWSGLTGKIKGPLTLVADSR</sequence>
<dbReference type="SUPFAM" id="SSF56281">
    <property type="entry name" value="Metallo-hydrolase/oxidoreductase"/>
    <property type="match status" value="1"/>
</dbReference>
<keyword evidence="9" id="KW-1185">Reference proteome</keyword>
<protein>
    <submittedName>
        <fullName evidence="8">DNA internalization-related competence protein ComEC/Rec2</fullName>
    </submittedName>
</protein>
<keyword evidence="4 6" id="KW-1133">Transmembrane helix</keyword>
<evidence type="ECO:0000259" key="7">
    <source>
        <dbReference type="SMART" id="SM00849"/>
    </source>
</evidence>
<evidence type="ECO:0000313" key="9">
    <source>
        <dbReference type="Proteomes" id="UP000298615"/>
    </source>
</evidence>
<dbReference type="KEGG" id="vao:FA707_01275"/>
<dbReference type="PANTHER" id="PTHR30619">
    <property type="entry name" value="DNA INTERNALIZATION/COMPETENCE PROTEIN COMEC/REC2"/>
    <property type="match status" value="1"/>
</dbReference>
<feature type="transmembrane region" description="Helical" evidence="6">
    <location>
        <begin position="436"/>
        <end position="459"/>
    </location>
</feature>
<dbReference type="AlphaFoldDB" id="A0A4D7CSL5"/>
<dbReference type="GO" id="GO:0005886">
    <property type="term" value="C:plasma membrane"/>
    <property type="evidence" value="ECO:0007669"/>
    <property type="project" value="UniProtKB-SubCell"/>
</dbReference>
<comment type="subcellular location">
    <subcellularLocation>
        <location evidence="1">Cell membrane</location>
        <topology evidence="1">Multi-pass membrane protein</topology>
    </subcellularLocation>
</comment>
<dbReference type="Pfam" id="PF13567">
    <property type="entry name" value="DUF4131"/>
    <property type="match status" value="1"/>
</dbReference>
<dbReference type="InterPro" id="IPR036866">
    <property type="entry name" value="RibonucZ/Hydroxyglut_hydro"/>
</dbReference>
<keyword evidence="5 6" id="KW-0472">Membrane</keyword>
<evidence type="ECO:0000256" key="3">
    <source>
        <dbReference type="ARBA" id="ARBA00022692"/>
    </source>
</evidence>
<evidence type="ECO:0000256" key="4">
    <source>
        <dbReference type="ARBA" id="ARBA00022989"/>
    </source>
</evidence>
<evidence type="ECO:0000256" key="6">
    <source>
        <dbReference type="SAM" id="Phobius"/>
    </source>
</evidence>
<dbReference type="InterPro" id="IPR035681">
    <property type="entry name" value="ComA-like_MBL"/>
</dbReference>
<feature type="transmembrane region" description="Helical" evidence="6">
    <location>
        <begin position="78"/>
        <end position="93"/>
    </location>
</feature>
<dbReference type="InterPro" id="IPR004797">
    <property type="entry name" value="Competence_ComEC/Rec2"/>
</dbReference>
<dbReference type="NCBIfam" id="TIGR00361">
    <property type="entry name" value="ComEC_Rec2"/>
    <property type="match status" value="1"/>
</dbReference>
<feature type="transmembrane region" description="Helical" evidence="6">
    <location>
        <begin position="409"/>
        <end position="430"/>
    </location>
</feature>
<dbReference type="Pfam" id="PF00753">
    <property type="entry name" value="Lactamase_B"/>
    <property type="match status" value="1"/>
</dbReference>
<dbReference type="GO" id="GO:0030420">
    <property type="term" value="P:establishment of competence for transformation"/>
    <property type="evidence" value="ECO:0007669"/>
    <property type="project" value="InterPro"/>
</dbReference>
<organism evidence="8 9">
    <name type="scientific">Vagococcus zengguangii</name>
    <dbReference type="NCBI Taxonomy" id="2571750"/>
    <lineage>
        <taxon>Bacteria</taxon>
        <taxon>Bacillati</taxon>
        <taxon>Bacillota</taxon>
        <taxon>Bacilli</taxon>
        <taxon>Lactobacillales</taxon>
        <taxon>Enterococcaceae</taxon>
        <taxon>Vagococcus</taxon>
    </lineage>
</organism>
<dbReference type="PANTHER" id="PTHR30619:SF7">
    <property type="entry name" value="BETA-LACTAMASE DOMAIN PROTEIN"/>
    <property type="match status" value="1"/>
</dbReference>
<feature type="transmembrane region" description="Helical" evidence="6">
    <location>
        <begin position="99"/>
        <end position="118"/>
    </location>
</feature>
<dbReference type="InterPro" id="IPR025405">
    <property type="entry name" value="DUF4131"/>
</dbReference>
<keyword evidence="3 6" id="KW-0812">Transmembrane</keyword>
<dbReference type="InterPro" id="IPR052159">
    <property type="entry name" value="Competence_DNA_uptake"/>
</dbReference>
<feature type="transmembrane region" description="Helical" evidence="6">
    <location>
        <begin position="471"/>
        <end position="489"/>
    </location>
</feature>
<feature type="transmembrane region" description="Helical" evidence="6">
    <location>
        <begin position="323"/>
        <end position="346"/>
    </location>
</feature>
<dbReference type="Pfam" id="PF03772">
    <property type="entry name" value="Competence"/>
    <property type="match status" value="1"/>
</dbReference>
<dbReference type="Proteomes" id="UP000298615">
    <property type="component" value="Chromosome"/>
</dbReference>
<feature type="transmembrane region" description="Helical" evidence="6">
    <location>
        <begin position="378"/>
        <end position="397"/>
    </location>
</feature>
<dbReference type="EMBL" id="CP039712">
    <property type="protein sequence ID" value="QCI85682.1"/>
    <property type="molecule type" value="Genomic_DNA"/>
</dbReference>
<feature type="domain" description="Metallo-beta-lactamase" evidence="7">
    <location>
        <begin position="551"/>
        <end position="760"/>
    </location>
</feature>
<keyword evidence="2" id="KW-1003">Cell membrane</keyword>
<dbReference type="InterPro" id="IPR001279">
    <property type="entry name" value="Metallo-B-lactamas"/>
</dbReference>
<name>A0A4D7CSL5_9ENTE</name>
<dbReference type="SMART" id="SM00849">
    <property type="entry name" value="Lactamase_B"/>
    <property type="match status" value="1"/>
</dbReference>
<evidence type="ECO:0000256" key="1">
    <source>
        <dbReference type="ARBA" id="ARBA00004651"/>
    </source>
</evidence>
<gene>
    <name evidence="8" type="ORF">FA707_01275</name>
</gene>
<reference evidence="8 9" key="1">
    <citation type="submission" date="2019-04" db="EMBL/GenBank/DDBJ databases">
        <title>Vagococcus sp. nov., isolated from faeces of yaks (Bos grunniens).</title>
        <authorList>
            <person name="Ge Y."/>
        </authorList>
    </citation>
    <scope>NUCLEOTIDE SEQUENCE [LARGE SCALE GENOMIC DNA]</scope>
    <source>
        <strain evidence="8 9">MN-17</strain>
    </source>
</reference>
<evidence type="ECO:0000256" key="5">
    <source>
        <dbReference type="ARBA" id="ARBA00023136"/>
    </source>
</evidence>
<feature type="transmembrane region" description="Helical" evidence="6">
    <location>
        <begin position="284"/>
        <end position="303"/>
    </location>
</feature>